<keyword evidence="3" id="KW-0119">Carbohydrate metabolism</keyword>
<proteinExistence type="inferred from homology"/>
<dbReference type="AlphaFoldDB" id="A0A1Y5RVF8"/>
<name>A0A1Y5RVF8_9RHOB</name>
<evidence type="ECO:0000256" key="3">
    <source>
        <dbReference type="ARBA" id="ARBA00023277"/>
    </source>
</evidence>
<dbReference type="InterPro" id="IPR036881">
    <property type="entry name" value="Glyco_hydro_3_C_sf"/>
</dbReference>
<evidence type="ECO:0000256" key="2">
    <source>
        <dbReference type="ARBA" id="ARBA00022801"/>
    </source>
</evidence>
<dbReference type="InterPro" id="IPR013783">
    <property type="entry name" value="Ig-like_fold"/>
</dbReference>
<dbReference type="InterPro" id="IPR001764">
    <property type="entry name" value="Glyco_hydro_3_N"/>
</dbReference>
<dbReference type="PROSITE" id="PS00775">
    <property type="entry name" value="GLYCOSYL_HYDROL_F3"/>
    <property type="match status" value="1"/>
</dbReference>
<feature type="domain" description="Fibronectin type III-like" evidence="6">
    <location>
        <begin position="586"/>
        <end position="656"/>
    </location>
</feature>
<gene>
    <name evidence="7" type="primary">bglB_2</name>
    <name evidence="7" type="ORF">AQS8620_00784</name>
</gene>
<dbReference type="Pfam" id="PF00933">
    <property type="entry name" value="Glyco_hydro_3"/>
    <property type="match status" value="1"/>
</dbReference>
<sequence length="754" mass="81409">MTDSTATPPDPIAAKLTFARGRDYWTTQAAPEIGLRALRFADGPHGLRVQDDENPDHLGLERSAPATCFPPAVTLASSWDAALIEEVGAALGREARAAGVDVVLGPGLNLKRSPLCGRNFEYYSEDPMLSGLLAGASARGIQSVGVGACLKHFAANSQEGDRNRISADIDERSLRELYLRNFQLALEASGAWSIMTSYNRINGLHASQDPWLLTQVLREEWGFDGLVISDWGGVYDPVAALKAGMDLRMPGGALDDRLIAAHARGEIAEGDLDRVIANTTRLAERTRPRDTDVPPDVEAHHALVRRAAAESSVLLKNDGVLPLDPARYPKVAILGELARTPRIQGSGSSRVHPRRVVAPLDVLRERLAQSGAQVAFAPAYGLQNGPADAALITEALQVARDADIVLLFSGLTDAAEAEGSDRTHIDLPDQQLTLLAALADCDTPLVVSLANGAVVRSTQWRDTAQAIVEFWLSGQAHGETVADVLLGDVPPAGRLAQTIPRRLQDTPAFLDFPGEHRHVRHSEGLHIGYRWYDARDLAVDYPFGHGLSYTSFDYEELEIDVRASDDDIAFVARLTLRNSGARAGSEVVQLYASDPSTAYQTPPRELRGWQKVHLEAGESCAVSIPVKRAHLGHWHSGLKRWVFAGGPMTLHVGASSRDLRLTCETELHGEALPVVLTPWSLFGEWMQHPVMGPRIEALFASRGGVKGRAGDLLSDPAGRNTVYINPLAMLAQFPGVPLDQSDLETLCAEAAALA</sequence>
<comment type="similarity">
    <text evidence="1 5">Belongs to the glycosyl hydrolase 3 family.</text>
</comment>
<dbReference type="InterPro" id="IPR002772">
    <property type="entry name" value="Glyco_hydro_3_C"/>
</dbReference>
<dbReference type="InterPro" id="IPR050288">
    <property type="entry name" value="Cellulose_deg_GH3"/>
</dbReference>
<dbReference type="SUPFAM" id="SSF52279">
    <property type="entry name" value="Beta-D-glucan exohydrolase, C-terminal domain"/>
    <property type="match status" value="1"/>
</dbReference>
<dbReference type="PANTHER" id="PTHR42715:SF10">
    <property type="entry name" value="BETA-GLUCOSIDASE"/>
    <property type="match status" value="1"/>
</dbReference>
<dbReference type="SUPFAM" id="SSF51445">
    <property type="entry name" value="(Trans)glycosidases"/>
    <property type="match status" value="1"/>
</dbReference>
<dbReference type="Gene3D" id="2.60.40.10">
    <property type="entry name" value="Immunoglobulins"/>
    <property type="match status" value="1"/>
</dbReference>
<evidence type="ECO:0000256" key="1">
    <source>
        <dbReference type="ARBA" id="ARBA00005336"/>
    </source>
</evidence>
<keyword evidence="2 5" id="KW-0378">Hydrolase</keyword>
<dbReference type="Proteomes" id="UP000193862">
    <property type="component" value="Unassembled WGS sequence"/>
</dbReference>
<dbReference type="InterPro" id="IPR036962">
    <property type="entry name" value="Glyco_hydro_3_N_sf"/>
</dbReference>
<evidence type="ECO:0000256" key="4">
    <source>
        <dbReference type="ARBA" id="ARBA00023295"/>
    </source>
</evidence>
<dbReference type="EC" id="3.2.1.21" evidence="7"/>
<dbReference type="SMART" id="SM01217">
    <property type="entry name" value="Fn3_like"/>
    <property type="match status" value="1"/>
</dbReference>
<dbReference type="PRINTS" id="PR00133">
    <property type="entry name" value="GLHYDRLASE3"/>
</dbReference>
<evidence type="ECO:0000313" key="7">
    <source>
        <dbReference type="EMBL" id="SLN26315.1"/>
    </source>
</evidence>
<protein>
    <submittedName>
        <fullName evidence="7">Thermostable beta-glucosidase B</fullName>
        <ecNumber evidence="7">3.2.1.21</ecNumber>
    </submittedName>
</protein>
<dbReference type="OrthoDB" id="9781691at2"/>
<dbReference type="InterPro" id="IPR026891">
    <property type="entry name" value="Fn3-like"/>
</dbReference>
<dbReference type="InterPro" id="IPR019800">
    <property type="entry name" value="Glyco_hydro_3_AS"/>
</dbReference>
<accession>A0A1Y5RVF8</accession>
<keyword evidence="4 5" id="KW-0326">Glycosidase</keyword>
<dbReference type="GO" id="GO:0008422">
    <property type="term" value="F:beta-glucosidase activity"/>
    <property type="evidence" value="ECO:0007669"/>
    <property type="project" value="UniProtKB-EC"/>
</dbReference>
<evidence type="ECO:0000256" key="5">
    <source>
        <dbReference type="RuleBase" id="RU361161"/>
    </source>
</evidence>
<dbReference type="RefSeq" id="WP_085835533.1">
    <property type="nucleotide sequence ID" value="NZ_FWFS01000002.1"/>
</dbReference>
<dbReference type="Gene3D" id="3.20.20.300">
    <property type="entry name" value="Glycoside hydrolase, family 3, N-terminal domain"/>
    <property type="match status" value="2"/>
</dbReference>
<evidence type="ECO:0000259" key="6">
    <source>
        <dbReference type="SMART" id="SM01217"/>
    </source>
</evidence>
<dbReference type="Pfam" id="PF01915">
    <property type="entry name" value="Glyco_hydro_3_C"/>
    <property type="match status" value="1"/>
</dbReference>
<dbReference type="Gene3D" id="3.40.50.1700">
    <property type="entry name" value="Glycoside hydrolase family 3 C-terminal domain"/>
    <property type="match status" value="2"/>
</dbReference>
<dbReference type="InterPro" id="IPR017853">
    <property type="entry name" value="GH"/>
</dbReference>
<dbReference type="PANTHER" id="PTHR42715">
    <property type="entry name" value="BETA-GLUCOSIDASE"/>
    <property type="match status" value="1"/>
</dbReference>
<dbReference type="GO" id="GO:0005975">
    <property type="term" value="P:carbohydrate metabolic process"/>
    <property type="evidence" value="ECO:0007669"/>
    <property type="project" value="InterPro"/>
</dbReference>
<keyword evidence="8" id="KW-1185">Reference proteome</keyword>
<evidence type="ECO:0000313" key="8">
    <source>
        <dbReference type="Proteomes" id="UP000193862"/>
    </source>
</evidence>
<organism evidence="7 8">
    <name type="scientific">Aquimixticola soesokkakensis</name>
    <dbReference type="NCBI Taxonomy" id="1519096"/>
    <lineage>
        <taxon>Bacteria</taxon>
        <taxon>Pseudomonadati</taxon>
        <taxon>Pseudomonadota</taxon>
        <taxon>Alphaproteobacteria</taxon>
        <taxon>Rhodobacterales</taxon>
        <taxon>Paracoccaceae</taxon>
        <taxon>Aquimixticola</taxon>
    </lineage>
</organism>
<dbReference type="Pfam" id="PF14310">
    <property type="entry name" value="Fn3-like"/>
    <property type="match status" value="1"/>
</dbReference>
<dbReference type="EMBL" id="FWFS01000002">
    <property type="protein sequence ID" value="SLN26315.1"/>
    <property type="molecule type" value="Genomic_DNA"/>
</dbReference>
<reference evidence="7 8" key="1">
    <citation type="submission" date="2017-03" db="EMBL/GenBank/DDBJ databases">
        <authorList>
            <person name="Afonso C.L."/>
            <person name="Miller P.J."/>
            <person name="Scott M.A."/>
            <person name="Spackman E."/>
            <person name="Goraichik I."/>
            <person name="Dimitrov K.M."/>
            <person name="Suarez D.L."/>
            <person name="Swayne D.E."/>
        </authorList>
    </citation>
    <scope>NUCLEOTIDE SEQUENCE [LARGE SCALE GENOMIC DNA]</scope>
    <source>
        <strain evidence="7 8">CECT 8620</strain>
    </source>
</reference>